<gene>
    <name evidence="2" type="ORF">C7Y71_004080</name>
</gene>
<keyword evidence="1" id="KW-0472">Membrane</keyword>
<keyword evidence="3" id="KW-1185">Reference proteome</keyword>
<accession>A0A5P8E5Q0</accession>
<reference evidence="2 3" key="1">
    <citation type="submission" date="2018-11" db="EMBL/GenBank/DDBJ databases">
        <authorList>
            <person name="Na S.W."/>
            <person name="Baik M."/>
        </authorList>
    </citation>
    <scope>NUCLEOTIDE SEQUENCE [LARGE SCALE GENOMIC DNA]</scope>
    <source>
        <strain evidence="2 3">E39</strain>
    </source>
</reference>
<feature type="transmembrane region" description="Helical" evidence="1">
    <location>
        <begin position="6"/>
        <end position="29"/>
    </location>
</feature>
<keyword evidence="1" id="KW-1133">Transmembrane helix</keyword>
<keyword evidence="1" id="KW-0812">Transmembrane</keyword>
<evidence type="ECO:0000313" key="2">
    <source>
        <dbReference type="EMBL" id="QFQ12262.1"/>
    </source>
</evidence>
<dbReference type="EMBL" id="CP033459">
    <property type="protein sequence ID" value="QFQ12262.1"/>
    <property type="molecule type" value="Genomic_DNA"/>
</dbReference>
<evidence type="ECO:0000256" key="1">
    <source>
        <dbReference type="SAM" id="Phobius"/>
    </source>
</evidence>
<evidence type="ECO:0000313" key="3">
    <source>
        <dbReference type="Proteomes" id="UP000249375"/>
    </source>
</evidence>
<organism evidence="2 3">
    <name type="scientific">Pseudoprevotella muciniphila</name>
    <dbReference type="NCBI Taxonomy" id="2133944"/>
    <lineage>
        <taxon>Bacteria</taxon>
        <taxon>Pseudomonadati</taxon>
        <taxon>Bacteroidota</taxon>
        <taxon>Bacteroidia</taxon>
        <taxon>Bacteroidales</taxon>
        <taxon>Prevotellaceae</taxon>
        <taxon>Pseudoprevotella</taxon>
    </lineage>
</organism>
<sequence length="69" mass="8187">MGDVLVIIGIIFVVLASIAWLFSLIIAIYTGEYQRILEQEESRKIYKKPGVLKRIYLWFVETDHRRWGM</sequence>
<dbReference type="KEGG" id="alq:C7Y71_004080"/>
<dbReference type="AlphaFoldDB" id="A0A5P8E5Q0"/>
<proteinExistence type="predicted"/>
<protein>
    <submittedName>
        <fullName evidence="2">Uncharacterized protein</fullName>
    </submittedName>
</protein>
<name>A0A5P8E5Q0_9BACT</name>
<dbReference type="Proteomes" id="UP000249375">
    <property type="component" value="Chromosome"/>
</dbReference>